<dbReference type="EMBL" id="ALAB01000002">
    <property type="protein sequence ID" value="EJI86746.1"/>
    <property type="molecule type" value="Genomic_DNA"/>
</dbReference>
<reference evidence="1 2" key="1">
    <citation type="journal article" date="2012" name="J. Bacteriol.">
        <title>Genome Sequence of Pectin-Degrading Alishewanella aestuarii Strain B11T, Isolated from Tidal Flat Sediment.</title>
        <authorList>
            <person name="Jung J."/>
            <person name="Choi S."/>
            <person name="Chun J."/>
            <person name="Park W."/>
        </authorList>
    </citation>
    <scope>NUCLEOTIDE SEQUENCE [LARGE SCALE GENOMIC DNA]</scope>
    <source>
        <strain evidence="1 2">B11</strain>
    </source>
</reference>
<name>J1QMA4_9ALTE</name>
<dbReference type="Proteomes" id="UP000012043">
    <property type="component" value="Unassembled WGS sequence"/>
</dbReference>
<dbReference type="AlphaFoldDB" id="J1QMA4"/>
<protein>
    <submittedName>
        <fullName evidence="1">Uncharacterized protein</fullName>
    </submittedName>
</protein>
<dbReference type="PATRIC" id="fig|1197174.4.peg.286"/>
<organism evidence="1 2">
    <name type="scientific">Alishewanella aestuarii B11</name>
    <dbReference type="NCBI Taxonomy" id="1197174"/>
    <lineage>
        <taxon>Bacteria</taxon>
        <taxon>Pseudomonadati</taxon>
        <taxon>Pseudomonadota</taxon>
        <taxon>Gammaproteobacteria</taxon>
        <taxon>Alteromonadales</taxon>
        <taxon>Alteromonadaceae</taxon>
        <taxon>Alishewanella</taxon>
    </lineage>
</organism>
<accession>J1QMA4</accession>
<keyword evidence="2" id="KW-1185">Reference proteome</keyword>
<comment type="caution">
    <text evidence="1">The sequence shown here is derived from an EMBL/GenBank/DDBJ whole genome shotgun (WGS) entry which is preliminary data.</text>
</comment>
<evidence type="ECO:0000313" key="2">
    <source>
        <dbReference type="Proteomes" id="UP000012043"/>
    </source>
</evidence>
<evidence type="ECO:0000313" key="1">
    <source>
        <dbReference type="EMBL" id="EJI86746.1"/>
    </source>
</evidence>
<gene>
    <name evidence="1" type="ORF">AEST_02920</name>
</gene>
<proteinExistence type="predicted"/>
<sequence length="41" mass="4469">MQGLLALAAATLVEVLRLSLPVLANWAIVKFYGRLVLNVEC</sequence>